<dbReference type="PANTHER" id="PTHR37013:SF3">
    <property type="entry name" value="INTEGRAL MEMBRANE PROTEIN (AFU_ORTHOLOGUE AFUA_1G05950)"/>
    <property type="match status" value="1"/>
</dbReference>
<dbReference type="InterPro" id="IPR056120">
    <property type="entry name" value="DUF7703"/>
</dbReference>
<keyword evidence="1" id="KW-0472">Membrane</keyword>
<feature type="transmembrane region" description="Helical" evidence="1">
    <location>
        <begin position="59"/>
        <end position="82"/>
    </location>
</feature>
<evidence type="ECO:0000313" key="3">
    <source>
        <dbReference type="EMBL" id="RTE68593.1"/>
    </source>
</evidence>
<organism evidence="3 4">
    <name type="scientific">Fusarium euwallaceae</name>
    <dbReference type="NCBI Taxonomy" id="1147111"/>
    <lineage>
        <taxon>Eukaryota</taxon>
        <taxon>Fungi</taxon>
        <taxon>Dikarya</taxon>
        <taxon>Ascomycota</taxon>
        <taxon>Pezizomycotina</taxon>
        <taxon>Sordariomycetes</taxon>
        <taxon>Hypocreomycetidae</taxon>
        <taxon>Hypocreales</taxon>
        <taxon>Nectriaceae</taxon>
        <taxon>Fusarium</taxon>
        <taxon>Fusarium solani species complex</taxon>
    </lineage>
</organism>
<dbReference type="Proteomes" id="UP000287124">
    <property type="component" value="Unassembled WGS sequence"/>
</dbReference>
<keyword evidence="4" id="KW-1185">Reference proteome</keyword>
<dbReference type="Pfam" id="PF24802">
    <property type="entry name" value="DUF7703"/>
    <property type="match status" value="1"/>
</dbReference>
<name>A0A430KYR3_9HYPO</name>
<reference evidence="3 4" key="1">
    <citation type="submission" date="2017-06" db="EMBL/GenBank/DDBJ databases">
        <title>Comparative genomic analysis of Ambrosia Fusariam Clade fungi.</title>
        <authorList>
            <person name="Stajich J.E."/>
            <person name="Carrillo J."/>
            <person name="Kijimoto T."/>
            <person name="Eskalen A."/>
            <person name="O'Donnell K."/>
            <person name="Kasson M."/>
        </authorList>
    </citation>
    <scope>NUCLEOTIDE SEQUENCE [LARGE SCALE GENOMIC DNA]</scope>
    <source>
        <strain evidence="3 4">UCR1854</strain>
    </source>
</reference>
<feature type="transmembrane region" description="Helical" evidence="1">
    <location>
        <begin position="102"/>
        <end position="119"/>
    </location>
</feature>
<sequence length="389" mass="43347">MTFERRKSLYFWSFLAATNGIAPHAIRSLLKNILYSDDFILYVTLISVGWVMMVTGQSLVLTMIVTTGNAVILHILIIVLVYGSNSSPSNPWAHPYMIYEKIQVTVFFLQEVIISAIYIKTYLAQFTSSTAAGPGTPRLSPHHGDARLTRYPSILPVAPRVEQVQIDAVLHAQSDSLQKSLQFRTPCGAHLLAWHDNRRGLPQRVRLVVPVPLLGLEQVVYVPRDGCAGEQDRPVLDWAELMEVSAEEHDGDTSEILLRFAQPAELLVHGVQRSLTNVAMIKSRSERSGLLSEQLDECLDNPCDLELTFCRTKSFPAAKNDLWAKLDVHSRVGVACGPIGVGRRHFYIVLPKPAITLCNGRLARPRVCSVCFGTFSLPLLRGTHMLRLD</sequence>
<evidence type="ECO:0000313" key="4">
    <source>
        <dbReference type="Proteomes" id="UP000287124"/>
    </source>
</evidence>
<dbReference type="AlphaFoldDB" id="A0A430KYR3"/>
<protein>
    <recommendedName>
        <fullName evidence="2">DUF7703 domain-containing protein</fullName>
    </recommendedName>
</protein>
<dbReference type="PANTHER" id="PTHR37013">
    <property type="entry name" value="INTEGRAL MEMBRANE PROTEIN (AFU_ORTHOLOGUE AFUA_1G05950)-RELATED"/>
    <property type="match status" value="1"/>
</dbReference>
<feature type="domain" description="DUF7703" evidence="2">
    <location>
        <begin position="2"/>
        <end position="120"/>
    </location>
</feature>
<accession>A0A430KYR3</accession>
<evidence type="ECO:0000256" key="1">
    <source>
        <dbReference type="SAM" id="Phobius"/>
    </source>
</evidence>
<gene>
    <name evidence="3" type="ORF">BHE90_017028</name>
</gene>
<dbReference type="EMBL" id="MIKF01000776">
    <property type="protein sequence ID" value="RTE68593.1"/>
    <property type="molecule type" value="Genomic_DNA"/>
</dbReference>
<evidence type="ECO:0000259" key="2">
    <source>
        <dbReference type="Pfam" id="PF24802"/>
    </source>
</evidence>
<comment type="caution">
    <text evidence="3">The sequence shown here is derived from an EMBL/GenBank/DDBJ whole genome shotgun (WGS) entry which is preliminary data.</text>
</comment>
<keyword evidence="1" id="KW-0812">Transmembrane</keyword>
<keyword evidence="1" id="KW-1133">Transmembrane helix</keyword>
<feature type="transmembrane region" description="Helical" evidence="1">
    <location>
        <begin position="32"/>
        <end position="52"/>
    </location>
</feature>
<proteinExistence type="predicted"/>